<protein>
    <submittedName>
        <fullName evidence="2">Uncharacterized protein</fullName>
    </submittedName>
</protein>
<comment type="caution">
    <text evidence="2">The sequence shown here is derived from an EMBL/GenBank/DDBJ whole genome shotgun (WGS) entry which is preliminary data.</text>
</comment>
<dbReference type="EMBL" id="JACETU010000008">
    <property type="protein sequence ID" value="KAF7423001.1"/>
    <property type="molecule type" value="Genomic_DNA"/>
</dbReference>
<reference evidence="2" key="1">
    <citation type="submission" date="2019-07" db="EMBL/GenBank/DDBJ databases">
        <authorList>
            <person name="Palmer J.M."/>
        </authorList>
    </citation>
    <scope>NUCLEOTIDE SEQUENCE</scope>
    <source>
        <strain evidence="2">PC9</strain>
    </source>
</reference>
<keyword evidence="3" id="KW-1185">Reference proteome</keyword>
<organism evidence="2 3">
    <name type="scientific">Pleurotus ostreatus</name>
    <name type="common">Oyster mushroom</name>
    <name type="synonym">White-rot fungus</name>
    <dbReference type="NCBI Taxonomy" id="5322"/>
    <lineage>
        <taxon>Eukaryota</taxon>
        <taxon>Fungi</taxon>
        <taxon>Dikarya</taxon>
        <taxon>Basidiomycota</taxon>
        <taxon>Agaricomycotina</taxon>
        <taxon>Agaricomycetes</taxon>
        <taxon>Agaricomycetidae</taxon>
        <taxon>Agaricales</taxon>
        <taxon>Pleurotineae</taxon>
        <taxon>Pleurotaceae</taxon>
        <taxon>Pleurotus</taxon>
    </lineage>
</organism>
<evidence type="ECO:0000256" key="1">
    <source>
        <dbReference type="SAM" id="MobiDB-lite"/>
    </source>
</evidence>
<feature type="region of interest" description="Disordered" evidence="1">
    <location>
        <begin position="347"/>
        <end position="406"/>
    </location>
</feature>
<sequence length="406" mass="45572">MAPTPAKRTHDLINEALGLIGPRTTKKTRLERITNNDALTALQVTEALGKAIPRLIDAYRHPRQLIVIGSSLALAENTPEIITGGAALPLEVVRENERLKLAYKSLVLRQPQLPQLIEEYRKNNFNKWHDIIAMIANTCSQTRSNDSSTLRDKLEYFLVDPKEVVPRELSSKVARGWNNQWTAERLCAQRYLEKFHKDPDSFMLKVQKGARKYQQHTDWPAFLYNASAYDKDDPESGLFKHQALVKILRHVLIGPSAAKSNSRVTLPRRCNAAILGILNINGNLIAYAACQARFILNSQTDWGHMDGKFDGGAFYDRITNYFKTGLEQGDEAVTALLSWYQTEVFENTGASTSDEPEDDSDDSDSEDEDAKIERQCQRRHTQRNTGNGATASDGDSRTRNNAGPTA</sequence>
<dbReference type="Proteomes" id="UP000623687">
    <property type="component" value="Unassembled WGS sequence"/>
</dbReference>
<dbReference type="Pfam" id="PF20414">
    <property type="entry name" value="DUF6698"/>
    <property type="match status" value="1"/>
</dbReference>
<dbReference type="OrthoDB" id="3220614at2759"/>
<proteinExistence type="predicted"/>
<dbReference type="InterPro" id="IPR046521">
    <property type="entry name" value="DUF6698"/>
</dbReference>
<dbReference type="VEuPathDB" id="FungiDB:PC9H_011165"/>
<gene>
    <name evidence="2" type="ORF">PC9H_011165</name>
</gene>
<dbReference type="AlphaFoldDB" id="A0A8H6ZNT9"/>
<dbReference type="RefSeq" id="XP_036628033.1">
    <property type="nucleotide sequence ID" value="XM_036780650.1"/>
</dbReference>
<name>A0A8H6ZNT9_PLEOS</name>
<accession>A0A8H6ZNT9</accession>
<evidence type="ECO:0000313" key="2">
    <source>
        <dbReference type="EMBL" id="KAF7423001.1"/>
    </source>
</evidence>
<evidence type="ECO:0000313" key="3">
    <source>
        <dbReference type="Proteomes" id="UP000623687"/>
    </source>
</evidence>
<dbReference type="GeneID" id="59380983"/>
<feature type="compositionally biased region" description="Acidic residues" evidence="1">
    <location>
        <begin position="354"/>
        <end position="370"/>
    </location>
</feature>